<reference evidence="11" key="2">
    <citation type="journal article" date="2021" name="PeerJ">
        <title>Extensive microbial diversity within the chicken gut microbiome revealed by metagenomics and culture.</title>
        <authorList>
            <person name="Gilroy R."/>
            <person name="Ravi A."/>
            <person name="Getino M."/>
            <person name="Pursley I."/>
            <person name="Horton D.L."/>
            <person name="Alikhan N.F."/>
            <person name="Baker D."/>
            <person name="Gharbi K."/>
            <person name="Hall N."/>
            <person name="Watson M."/>
            <person name="Adriaenssens E.M."/>
            <person name="Foster-Nyarko E."/>
            <person name="Jarju S."/>
            <person name="Secka A."/>
            <person name="Antonio M."/>
            <person name="Oren A."/>
            <person name="Chaudhuri R.R."/>
            <person name="La Ragione R."/>
            <person name="Hildebrand F."/>
            <person name="Pallen M.J."/>
        </authorList>
    </citation>
    <scope>NUCLEOTIDE SEQUENCE</scope>
    <source>
        <strain evidence="11">6276</strain>
    </source>
</reference>
<keyword evidence="7 9" id="KW-0687">Ribonucleoprotein</keyword>
<evidence type="ECO:0000256" key="5">
    <source>
        <dbReference type="ARBA" id="ARBA00022884"/>
    </source>
</evidence>
<evidence type="ECO:0000256" key="3">
    <source>
        <dbReference type="ARBA" id="ARBA00022730"/>
    </source>
</evidence>
<dbReference type="Proteomes" id="UP000823928">
    <property type="component" value="Unassembled WGS sequence"/>
</dbReference>
<evidence type="ECO:0000313" key="11">
    <source>
        <dbReference type="EMBL" id="HIS35137.1"/>
    </source>
</evidence>
<dbReference type="NCBIfam" id="TIGR01169">
    <property type="entry name" value="rplA_bact"/>
    <property type="match status" value="1"/>
</dbReference>
<dbReference type="Gene3D" id="3.30.190.20">
    <property type="match status" value="1"/>
</dbReference>
<dbReference type="GO" id="GO:0015934">
    <property type="term" value="C:large ribosomal subunit"/>
    <property type="evidence" value="ECO:0007669"/>
    <property type="project" value="InterPro"/>
</dbReference>
<evidence type="ECO:0000256" key="6">
    <source>
        <dbReference type="ARBA" id="ARBA00022980"/>
    </source>
</evidence>
<evidence type="ECO:0000256" key="10">
    <source>
        <dbReference type="RuleBase" id="RU000659"/>
    </source>
</evidence>
<keyword evidence="6 9" id="KW-0689">Ribosomal protein</keyword>
<keyword evidence="9" id="KW-0820">tRNA-binding</keyword>
<sequence length="241" mass="25870">MSKLTKKQKKVQEMLADFTQPSTAVDALKKLQEISKETSKFNETVECHMRLGIDVRQADQQIRSTVVLPAGLGKTIRVCVIAKGPKATEAKEAGADFAGAEEIIDKISGGWFEFDTLIATPDCMGMLGKLGRVLGPKGLMPNPKTGTVTMDVAKAVKDAKAGKVEFRADKQGMIHCPIGKADFSNEDLVKNYATLADAILRAKPASAKGTFVKSVYLATTMGPGIKLDPKNFAAEVKELIA</sequence>
<keyword evidence="5 9" id="KW-0694">RNA-binding</keyword>
<name>A0A9D1EXH1_9BACT</name>
<evidence type="ECO:0000256" key="7">
    <source>
        <dbReference type="ARBA" id="ARBA00023274"/>
    </source>
</evidence>
<dbReference type="FunFam" id="3.40.50.790:FF:000001">
    <property type="entry name" value="50S ribosomal protein L1"/>
    <property type="match status" value="1"/>
</dbReference>
<evidence type="ECO:0000256" key="2">
    <source>
        <dbReference type="ARBA" id="ARBA00022491"/>
    </source>
</evidence>
<dbReference type="CDD" id="cd00403">
    <property type="entry name" value="Ribosomal_L1"/>
    <property type="match status" value="1"/>
</dbReference>
<organism evidence="11 12">
    <name type="scientific">Candidatus Scatousia excrementigallinarum</name>
    <dbReference type="NCBI Taxonomy" id="2840935"/>
    <lineage>
        <taxon>Bacteria</taxon>
        <taxon>Candidatus Scatousia</taxon>
    </lineage>
</organism>
<proteinExistence type="inferred from homology"/>
<evidence type="ECO:0000256" key="8">
    <source>
        <dbReference type="ARBA" id="ARBA00035241"/>
    </source>
</evidence>
<dbReference type="InterPro" id="IPR028364">
    <property type="entry name" value="Ribosomal_uL1/biogenesis"/>
</dbReference>
<dbReference type="PANTHER" id="PTHR36427:SF3">
    <property type="entry name" value="LARGE RIBOSOMAL SUBUNIT PROTEIN UL1M"/>
    <property type="match status" value="1"/>
</dbReference>
<keyword evidence="3 9" id="KW-0699">rRNA-binding</keyword>
<comment type="similarity">
    <text evidence="1 9 10">Belongs to the universal ribosomal protein uL1 family.</text>
</comment>
<evidence type="ECO:0000256" key="4">
    <source>
        <dbReference type="ARBA" id="ARBA00022845"/>
    </source>
</evidence>
<dbReference type="Pfam" id="PF00687">
    <property type="entry name" value="Ribosomal_L1"/>
    <property type="match status" value="1"/>
</dbReference>
<dbReference type="HAMAP" id="MF_01318_B">
    <property type="entry name" value="Ribosomal_uL1_B"/>
    <property type="match status" value="1"/>
</dbReference>
<comment type="caution">
    <text evidence="11">The sequence shown here is derived from an EMBL/GenBank/DDBJ whole genome shotgun (WGS) entry which is preliminary data.</text>
</comment>
<dbReference type="GO" id="GO:0006417">
    <property type="term" value="P:regulation of translation"/>
    <property type="evidence" value="ECO:0007669"/>
    <property type="project" value="UniProtKB-KW"/>
</dbReference>
<protein>
    <recommendedName>
        <fullName evidence="8 9">Large ribosomal subunit protein uL1</fullName>
    </recommendedName>
</protein>
<reference evidence="11" key="1">
    <citation type="submission" date="2020-10" db="EMBL/GenBank/DDBJ databases">
        <authorList>
            <person name="Gilroy R."/>
        </authorList>
    </citation>
    <scope>NUCLEOTIDE SEQUENCE</scope>
    <source>
        <strain evidence="11">6276</strain>
    </source>
</reference>
<dbReference type="InterPro" id="IPR023674">
    <property type="entry name" value="Ribosomal_uL1-like"/>
</dbReference>
<evidence type="ECO:0000313" key="12">
    <source>
        <dbReference type="Proteomes" id="UP000823928"/>
    </source>
</evidence>
<keyword evidence="2 9" id="KW-0678">Repressor</keyword>
<comment type="function">
    <text evidence="9">Binds directly to 23S rRNA. The L1 stalk is quite mobile in the ribosome, and is involved in E site tRNA release.</text>
</comment>
<dbReference type="PANTHER" id="PTHR36427">
    <property type="entry name" value="54S RIBOSOMAL PROTEIN L1, MITOCHONDRIAL"/>
    <property type="match status" value="1"/>
</dbReference>
<dbReference type="GO" id="GO:0003735">
    <property type="term" value="F:structural constituent of ribosome"/>
    <property type="evidence" value="ECO:0007669"/>
    <property type="project" value="InterPro"/>
</dbReference>
<dbReference type="Gene3D" id="3.40.50.790">
    <property type="match status" value="1"/>
</dbReference>
<accession>A0A9D1EXH1</accession>
<evidence type="ECO:0000256" key="9">
    <source>
        <dbReference type="HAMAP-Rule" id="MF_01318"/>
    </source>
</evidence>
<dbReference type="InterPro" id="IPR002143">
    <property type="entry name" value="Ribosomal_uL1"/>
</dbReference>
<dbReference type="PROSITE" id="PS01199">
    <property type="entry name" value="RIBOSOMAL_L1"/>
    <property type="match status" value="1"/>
</dbReference>
<keyword evidence="4 9" id="KW-0810">Translation regulation</keyword>
<comment type="subunit">
    <text evidence="9">Part of the 50S ribosomal subunit.</text>
</comment>
<dbReference type="GO" id="GO:0000049">
    <property type="term" value="F:tRNA binding"/>
    <property type="evidence" value="ECO:0007669"/>
    <property type="project" value="UniProtKB-KW"/>
</dbReference>
<dbReference type="SUPFAM" id="SSF56808">
    <property type="entry name" value="Ribosomal protein L1"/>
    <property type="match status" value="1"/>
</dbReference>
<dbReference type="GO" id="GO:0006412">
    <property type="term" value="P:translation"/>
    <property type="evidence" value="ECO:0007669"/>
    <property type="project" value="UniProtKB-UniRule"/>
</dbReference>
<gene>
    <name evidence="9 11" type="primary">rplA</name>
    <name evidence="11" type="ORF">IAC10_00700</name>
</gene>
<dbReference type="AlphaFoldDB" id="A0A9D1EXH1"/>
<dbReference type="GO" id="GO:0019843">
    <property type="term" value="F:rRNA binding"/>
    <property type="evidence" value="ECO:0007669"/>
    <property type="project" value="UniProtKB-UniRule"/>
</dbReference>
<dbReference type="PIRSF" id="PIRSF002155">
    <property type="entry name" value="Ribosomal_L1"/>
    <property type="match status" value="1"/>
</dbReference>
<evidence type="ECO:0000256" key="1">
    <source>
        <dbReference type="ARBA" id="ARBA00010531"/>
    </source>
</evidence>
<comment type="function">
    <text evidence="9">Protein L1 is also a translational repressor protein, it controls the translation of the L11 operon by binding to its mRNA.</text>
</comment>
<dbReference type="InterPro" id="IPR023673">
    <property type="entry name" value="Ribosomal_uL1_CS"/>
</dbReference>
<dbReference type="InterPro" id="IPR005878">
    <property type="entry name" value="Ribosom_uL1_bac-type"/>
</dbReference>
<dbReference type="EMBL" id="DVIU01000016">
    <property type="protein sequence ID" value="HIS35137.1"/>
    <property type="molecule type" value="Genomic_DNA"/>
</dbReference>
<dbReference type="InterPro" id="IPR016095">
    <property type="entry name" value="Ribosomal_uL1_3-a/b-sand"/>
</dbReference>